<feature type="transmembrane region" description="Helical" evidence="1">
    <location>
        <begin position="70"/>
        <end position="93"/>
    </location>
</feature>
<dbReference type="Pfam" id="PF03334">
    <property type="entry name" value="PhaG_MnhG_YufB"/>
    <property type="match status" value="1"/>
</dbReference>
<gene>
    <name evidence="2" type="primary">mnhG1</name>
    <name evidence="2" type="ORF">McpCs1_09080</name>
</gene>
<dbReference type="PANTHER" id="PTHR34703:SF1">
    <property type="entry name" value="ANTIPORTER SUBUNIT MNHG2-RELATED"/>
    <property type="match status" value="1"/>
</dbReference>
<keyword evidence="3" id="KW-1185">Reference proteome</keyword>
<evidence type="ECO:0000256" key="1">
    <source>
        <dbReference type="SAM" id="Phobius"/>
    </source>
</evidence>
<evidence type="ECO:0000313" key="3">
    <source>
        <dbReference type="Proteomes" id="UP001283212"/>
    </source>
</evidence>
<dbReference type="RefSeq" id="WP_338096055.1">
    <property type="nucleotide sequence ID" value="NZ_JAWDKB010000003.1"/>
</dbReference>
<reference evidence="2 3" key="1">
    <citation type="submission" date="2023-06" db="EMBL/GenBank/DDBJ databases">
        <title>Genome sequence of Methancorpusculaceae sp. Cs1.</title>
        <authorList>
            <person name="Protasov E."/>
            <person name="Platt K."/>
            <person name="Poehlein A."/>
            <person name="Daniel R."/>
            <person name="Brune A."/>
        </authorList>
    </citation>
    <scope>NUCLEOTIDE SEQUENCE [LARGE SCALE GENOMIC DNA]</scope>
    <source>
        <strain evidence="2 3">Cs1</strain>
    </source>
</reference>
<keyword evidence="1" id="KW-0812">Transmembrane</keyword>
<accession>A0AAE4MEM1</accession>
<sequence>MIDELIILFVVISVIFSVLGVIGLFRFPDFYTRIHAAGLVGSFGLLFAGLGVLLYAYTLYAAGDDAWFNYGAHVLLALIIVVVTAATSTHAIARSAYRSGNTPKLLQIDALKKDESKLNAQKEARK</sequence>
<evidence type="ECO:0000313" key="2">
    <source>
        <dbReference type="EMBL" id="MDV0443530.1"/>
    </source>
</evidence>
<dbReference type="InterPro" id="IPR005133">
    <property type="entry name" value="PhaG_MnhG_YufB"/>
</dbReference>
<dbReference type="Proteomes" id="UP001283212">
    <property type="component" value="Unassembled WGS sequence"/>
</dbReference>
<dbReference type="GO" id="GO:0015385">
    <property type="term" value="F:sodium:proton antiporter activity"/>
    <property type="evidence" value="ECO:0007669"/>
    <property type="project" value="TreeGrafter"/>
</dbReference>
<feature type="transmembrane region" description="Helical" evidence="1">
    <location>
        <begin position="37"/>
        <end position="58"/>
    </location>
</feature>
<feature type="transmembrane region" description="Helical" evidence="1">
    <location>
        <begin position="6"/>
        <end position="25"/>
    </location>
</feature>
<protein>
    <submittedName>
        <fullName evidence="2">Na(+)/H(+) antiporter subunit G1</fullName>
    </submittedName>
</protein>
<dbReference type="AlphaFoldDB" id="A0AAE4MEM1"/>
<dbReference type="EMBL" id="JAWDKB010000003">
    <property type="protein sequence ID" value="MDV0443530.1"/>
    <property type="molecule type" value="Genomic_DNA"/>
</dbReference>
<proteinExistence type="predicted"/>
<keyword evidence="1" id="KW-0472">Membrane</keyword>
<organism evidence="2 3">
    <name type="scientific">Methanorbis rubei</name>
    <dbReference type="NCBI Taxonomy" id="3028300"/>
    <lineage>
        <taxon>Archaea</taxon>
        <taxon>Methanobacteriati</taxon>
        <taxon>Methanobacteriota</taxon>
        <taxon>Stenosarchaea group</taxon>
        <taxon>Methanomicrobia</taxon>
        <taxon>Methanomicrobiales</taxon>
        <taxon>Methanocorpusculaceae</taxon>
        <taxon>Methanorbis</taxon>
    </lineage>
</organism>
<dbReference type="NCBIfam" id="TIGR01300">
    <property type="entry name" value="CPA3_mnhG_phaG"/>
    <property type="match status" value="1"/>
</dbReference>
<keyword evidence="1" id="KW-1133">Transmembrane helix</keyword>
<comment type="caution">
    <text evidence="2">The sequence shown here is derived from an EMBL/GenBank/DDBJ whole genome shotgun (WGS) entry which is preliminary data.</text>
</comment>
<dbReference type="PANTHER" id="PTHR34703">
    <property type="entry name" value="ANTIPORTER SUBUNIT MNHG2-RELATED"/>
    <property type="match status" value="1"/>
</dbReference>
<name>A0AAE4MEM1_9EURY</name>